<evidence type="ECO:0000313" key="2">
    <source>
        <dbReference type="Proteomes" id="UP000440713"/>
    </source>
</evidence>
<keyword evidence="2" id="KW-1185">Reference proteome</keyword>
<accession>A0A6N7XB31</accession>
<reference evidence="1 2" key="1">
    <citation type="submission" date="2019-08" db="EMBL/GenBank/DDBJ databases">
        <title>In-depth cultivation of the pig gut microbiome towards novel bacterial diversity and tailored functional studies.</title>
        <authorList>
            <person name="Wylensek D."/>
            <person name="Hitch T.C.A."/>
            <person name="Clavel T."/>
        </authorList>
    </citation>
    <scope>NUCLEOTIDE SEQUENCE [LARGE SCALE GENOMIC DNA]</scope>
    <source>
        <strain evidence="1 2">WCA-SAB-591-4A-A</strain>
    </source>
</reference>
<protein>
    <submittedName>
        <fullName evidence="1">Uncharacterized protein</fullName>
    </submittedName>
</protein>
<sequence>MVIDDILNRDFRLCNFSDREKSVLYREVDLDNLILANLKLNESELKDARSHKGFSVGFDLTEEKEVKRDE</sequence>
<proteinExistence type="predicted"/>
<dbReference type="RefSeq" id="WP_154537231.1">
    <property type="nucleotide sequence ID" value="NZ_JAQYHJ010000077.1"/>
</dbReference>
<organism evidence="1 2">
    <name type="scientific">Peptostreptococcus porci</name>
    <dbReference type="NCBI Taxonomy" id="2652282"/>
    <lineage>
        <taxon>Bacteria</taxon>
        <taxon>Bacillati</taxon>
        <taxon>Bacillota</taxon>
        <taxon>Clostridia</taxon>
        <taxon>Peptostreptococcales</taxon>
        <taxon>Peptostreptococcaceae</taxon>
        <taxon>Peptostreptococcus</taxon>
    </lineage>
</organism>
<name>A0A6N7XB31_9FIRM</name>
<gene>
    <name evidence="1" type="ORF">FYJ71_02565</name>
</gene>
<comment type="caution">
    <text evidence="1">The sequence shown here is derived from an EMBL/GenBank/DDBJ whole genome shotgun (WGS) entry which is preliminary data.</text>
</comment>
<dbReference type="Proteomes" id="UP000440713">
    <property type="component" value="Unassembled WGS sequence"/>
</dbReference>
<evidence type="ECO:0000313" key="1">
    <source>
        <dbReference type="EMBL" id="MST61856.1"/>
    </source>
</evidence>
<dbReference type="EMBL" id="VUNE01000001">
    <property type="protein sequence ID" value="MST61856.1"/>
    <property type="molecule type" value="Genomic_DNA"/>
</dbReference>
<dbReference type="AlphaFoldDB" id="A0A6N7XB31"/>